<dbReference type="RefSeq" id="XP_018987211.1">
    <property type="nucleotide sequence ID" value="XM_019128065.1"/>
</dbReference>
<name>A0A1E3QW44_9ASCO</name>
<proteinExistence type="predicted"/>
<keyword evidence="3" id="KW-1185">Reference proteome</keyword>
<dbReference type="EMBL" id="KV454427">
    <property type="protein sequence ID" value="ODQ81883.1"/>
    <property type="molecule type" value="Genomic_DNA"/>
</dbReference>
<feature type="compositionally biased region" description="Polar residues" evidence="1">
    <location>
        <begin position="206"/>
        <end position="219"/>
    </location>
</feature>
<dbReference type="AlphaFoldDB" id="A0A1E3QW44"/>
<protein>
    <submittedName>
        <fullName evidence="2">Uncharacterized protein</fullName>
    </submittedName>
</protein>
<evidence type="ECO:0000313" key="3">
    <source>
        <dbReference type="Proteomes" id="UP000094336"/>
    </source>
</evidence>
<dbReference type="Proteomes" id="UP000094336">
    <property type="component" value="Unassembled WGS sequence"/>
</dbReference>
<feature type="compositionally biased region" description="Basic and acidic residues" evidence="1">
    <location>
        <begin position="127"/>
        <end position="196"/>
    </location>
</feature>
<sequence length="365" mass="41090">MNALSLGNAAHQQIFGVKTEEPVIQSNQSLNVIHANNNYHLSANAFAPSGTARGFDDLGKSSVHTVLSRDLKALDDCLLAQWRQLDELDMVVKYATQEQGPLQQKKAGLARELAEREKVLTELKRQETEKLQKEKEQREREEAEKRQMEEREKTRVREEQEKEKARKEQAKKEKAEEDKREKARKLAEAKKAKEQAKTPAMHSPEAHSTSPSQAKFTNPTDILNNLYTHSDAPVPAPILASTKKPDTAPMPNTDMMNTDDYFDYDNEMSQFDDFVNSAGLDQDQDIDLNIPEMPASLQVLASAPMPPIDRQEEEMNYQDMMMLGQDGMLDSSAGNGDYDMGDMLVGDDMNSNLNDIFDELGLNLG</sequence>
<gene>
    <name evidence="2" type="ORF">BABINDRAFT_160114</name>
</gene>
<organism evidence="2 3">
    <name type="scientific">Babjeviella inositovora NRRL Y-12698</name>
    <dbReference type="NCBI Taxonomy" id="984486"/>
    <lineage>
        <taxon>Eukaryota</taxon>
        <taxon>Fungi</taxon>
        <taxon>Dikarya</taxon>
        <taxon>Ascomycota</taxon>
        <taxon>Saccharomycotina</taxon>
        <taxon>Pichiomycetes</taxon>
        <taxon>Serinales incertae sedis</taxon>
        <taxon>Babjeviella</taxon>
    </lineage>
</organism>
<accession>A0A1E3QW44</accession>
<evidence type="ECO:0000313" key="2">
    <source>
        <dbReference type="EMBL" id="ODQ81883.1"/>
    </source>
</evidence>
<evidence type="ECO:0000256" key="1">
    <source>
        <dbReference type="SAM" id="MobiDB-lite"/>
    </source>
</evidence>
<feature type="region of interest" description="Disordered" evidence="1">
    <location>
        <begin position="127"/>
        <end position="219"/>
    </location>
</feature>
<dbReference type="GeneID" id="30145918"/>
<reference evidence="3" key="1">
    <citation type="submission" date="2016-05" db="EMBL/GenBank/DDBJ databases">
        <title>Comparative genomics of biotechnologically important yeasts.</title>
        <authorList>
            <consortium name="DOE Joint Genome Institute"/>
            <person name="Riley R."/>
            <person name="Haridas S."/>
            <person name="Wolfe K.H."/>
            <person name="Lopes M.R."/>
            <person name="Hittinger C.T."/>
            <person name="Goker M."/>
            <person name="Salamov A."/>
            <person name="Wisecaver J."/>
            <person name="Long T.M."/>
            <person name="Aerts A.L."/>
            <person name="Barry K."/>
            <person name="Choi C."/>
            <person name="Clum A."/>
            <person name="Coughlan A.Y."/>
            <person name="Deshpande S."/>
            <person name="Douglass A.P."/>
            <person name="Hanson S.J."/>
            <person name="Klenk H.-P."/>
            <person name="Labutti K."/>
            <person name="Lapidus A."/>
            <person name="Lindquist E."/>
            <person name="Lipzen A."/>
            <person name="Meier-Kolthoff J.P."/>
            <person name="Ohm R.A."/>
            <person name="Otillar R.P."/>
            <person name="Pangilinan J."/>
            <person name="Peng Y."/>
            <person name="Rokas A."/>
            <person name="Rosa C.A."/>
            <person name="Scheuner C."/>
            <person name="Sibirny A.A."/>
            <person name="Slot J.C."/>
            <person name="Stielow J.B."/>
            <person name="Sun H."/>
            <person name="Kurtzman C.P."/>
            <person name="Blackwell M."/>
            <person name="Grigoriev I.V."/>
            <person name="Jeffries T.W."/>
        </authorList>
    </citation>
    <scope>NUCLEOTIDE SEQUENCE [LARGE SCALE GENOMIC DNA]</scope>
    <source>
        <strain evidence="3">NRRL Y-12698</strain>
    </source>
</reference>